<dbReference type="InterPro" id="IPR038607">
    <property type="entry name" value="PhoD-like_sf"/>
</dbReference>
<accession>A0A3B0Z4P9</accession>
<evidence type="ECO:0000313" key="1">
    <source>
        <dbReference type="EMBL" id="VAW88298.1"/>
    </source>
</evidence>
<dbReference type="AlphaFoldDB" id="A0A3B0Z4P9"/>
<dbReference type="InterPro" id="IPR029052">
    <property type="entry name" value="Metallo-depent_PP-like"/>
</dbReference>
<organism evidence="1">
    <name type="scientific">hydrothermal vent metagenome</name>
    <dbReference type="NCBI Taxonomy" id="652676"/>
    <lineage>
        <taxon>unclassified sequences</taxon>
        <taxon>metagenomes</taxon>
        <taxon>ecological metagenomes</taxon>
    </lineage>
</organism>
<evidence type="ECO:0008006" key="2">
    <source>
        <dbReference type="Google" id="ProtNLM"/>
    </source>
</evidence>
<reference evidence="1" key="1">
    <citation type="submission" date="2018-06" db="EMBL/GenBank/DDBJ databases">
        <authorList>
            <person name="Zhirakovskaya E."/>
        </authorList>
    </citation>
    <scope>NUCLEOTIDE SEQUENCE</scope>
</reference>
<dbReference type="PANTHER" id="PTHR33987">
    <property type="entry name" value="CALCINEURIN-LIKE METALLO-PHOSPHOESTERASE SUPERFAMILY PROTEIN"/>
    <property type="match status" value="1"/>
</dbReference>
<gene>
    <name evidence="1" type="ORF">MNBD_GAMMA17-1378</name>
</gene>
<sequence>MSNKDTNTSQWSLVIHRVTSTSVEVWVGTLFPTLKKPDIARIELIHPDGSKQTRRITKEQWQQPFRKLNQRFFKVIKFTNLAPGKNYELNFIRRIEANGSVIQQAWQHLRSGAFTTLPNRIPLKGKKPFTIALGSCFYNHRDGGRAAAAYKALYQRGSDNVRPDITFLTGDQVYLDIGFDSLSLVRDEIRQRIADDYALHWQAMGSILCNGGTWMLPDDHEFWNDYPFYKSAIPQLQALRLGYVRKTWDTAATDAVNNIQRSKPFETFNIGRDLSICLTDLRSFRDESGFTSTSVFNKIKKWAHELRSPGVFVTSQPLIVEENDSEKNLLSYKQQYAELLQAFSVSGHDIVLMSGDVHFGRIATTQLGNEAKGPRLIEIVASPMSNLTYLNGIATDKAKSTPIKFPAPEVCKLNNWKPVKVTYNKLFQVSTKKGNIFSAYPRTRTREHFMTISFSRNTTSGTIDLSANAWRIRETKGPKMLPVKDFDRTFTFKLK</sequence>
<dbReference type="PANTHER" id="PTHR33987:SF1">
    <property type="entry name" value="CALCINEURIN-LIKE METALLO-PHOSPHOESTERASE SUPERFAMILY PROTEIN"/>
    <property type="match status" value="1"/>
</dbReference>
<dbReference type="SUPFAM" id="SSF56300">
    <property type="entry name" value="Metallo-dependent phosphatases"/>
    <property type="match status" value="1"/>
</dbReference>
<name>A0A3B0Z4P9_9ZZZZ</name>
<dbReference type="EMBL" id="UOFQ01000093">
    <property type="protein sequence ID" value="VAW88298.1"/>
    <property type="molecule type" value="Genomic_DNA"/>
</dbReference>
<protein>
    <recommendedName>
        <fullName evidence="2">PhoD-like phosphatase metallophosphatase domain-containing protein</fullName>
    </recommendedName>
</protein>
<dbReference type="Gene3D" id="3.60.21.70">
    <property type="entry name" value="PhoD-like phosphatase"/>
    <property type="match status" value="1"/>
</dbReference>
<proteinExistence type="predicted"/>